<evidence type="ECO:0000313" key="12">
    <source>
        <dbReference type="Proteomes" id="UP001516588"/>
    </source>
</evidence>
<evidence type="ECO:0000256" key="6">
    <source>
        <dbReference type="ARBA" id="ARBA00022989"/>
    </source>
</evidence>
<evidence type="ECO:0000256" key="5">
    <source>
        <dbReference type="ARBA" id="ARBA00022842"/>
    </source>
</evidence>
<dbReference type="Proteomes" id="UP001516588">
    <property type="component" value="Unassembled WGS sequence"/>
</dbReference>
<proteinExistence type="inferred from homology"/>
<feature type="transmembrane region" description="Helical" evidence="9">
    <location>
        <begin position="293"/>
        <end position="311"/>
    </location>
</feature>
<name>A0ABR9QYL3_9FIRM</name>
<dbReference type="Pfam" id="PF03448">
    <property type="entry name" value="MgtE_N"/>
    <property type="match status" value="1"/>
</dbReference>
<dbReference type="InterPro" id="IPR038076">
    <property type="entry name" value="MgtE_N_sf"/>
</dbReference>
<protein>
    <recommendedName>
        <fullName evidence="9">Magnesium transporter MgtE</fullName>
    </recommendedName>
</protein>
<gene>
    <name evidence="11" type="primary">mgtE</name>
    <name evidence="11" type="ORF">INF20_06610</name>
</gene>
<dbReference type="Gene3D" id="1.10.357.20">
    <property type="entry name" value="SLC41 divalent cation transporters, integral membrane domain"/>
    <property type="match status" value="1"/>
</dbReference>
<keyword evidence="12" id="KW-1185">Reference proteome</keyword>
<dbReference type="EMBL" id="JADCKA010000011">
    <property type="protein sequence ID" value="MBE5035941.1"/>
    <property type="molecule type" value="Genomic_DNA"/>
</dbReference>
<dbReference type="SMART" id="SM00116">
    <property type="entry name" value="CBS"/>
    <property type="match status" value="1"/>
</dbReference>
<comment type="similarity">
    <text evidence="2 9">Belongs to the SLC41A transporter family.</text>
</comment>
<reference evidence="11 12" key="1">
    <citation type="submission" date="2020-10" db="EMBL/GenBank/DDBJ databases">
        <title>ChiBAC.</title>
        <authorList>
            <person name="Zenner C."/>
            <person name="Hitch T.C.A."/>
            <person name="Clavel T."/>
        </authorList>
    </citation>
    <scope>NUCLEOTIDE SEQUENCE [LARGE SCALE GENOMIC DNA]</scope>
    <source>
        <strain evidence="11 12">DSM 108706</strain>
    </source>
</reference>
<dbReference type="Pfam" id="PF01769">
    <property type="entry name" value="MgtE"/>
    <property type="match status" value="1"/>
</dbReference>
<dbReference type="Gene3D" id="3.10.580.10">
    <property type="entry name" value="CBS-domain"/>
    <property type="match status" value="1"/>
</dbReference>
<dbReference type="InterPro" id="IPR006669">
    <property type="entry name" value="MgtE_transporter"/>
</dbReference>
<comment type="subcellular location">
    <subcellularLocation>
        <location evidence="9">Cell membrane</location>
        <topology evidence="9">Multi-pass membrane protein</topology>
    </subcellularLocation>
    <subcellularLocation>
        <location evidence="1">Membrane</location>
        <topology evidence="1">Multi-pass membrane protein</topology>
    </subcellularLocation>
</comment>
<feature type="transmembrane region" description="Helical" evidence="9">
    <location>
        <begin position="441"/>
        <end position="462"/>
    </location>
</feature>
<feature type="domain" description="CBS" evidence="10">
    <location>
        <begin position="208"/>
        <end position="264"/>
    </location>
</feature>
<dbReference type="InterPro" id="IPR000644">
    <property type="entry name" value="CBS_dom"/>
</dbReference>
<dbReference type="RefSeq" id="WP_226385589.1">
    <property type="nucleotide sequence ID" value="NZ_JADCKA010000011.1"/>
</dbReference>
<comment type="caution">
    <text evidence="9">Lacks conserved residue(s) required for the propagation of feature annotation.</text>
</comment>
<evidence type="ECO:0000256" key="9">
    <source>
        <dbReference type="RuleBase" id="RU362011"/>
    </source>
</evidence>
<keyword evidence="7 9" id="KW-0472">Membrane</keyword>
<feature type="transmembrane region" description="Helical" evidence="9">
    <location>
        <begin position="367"/>
        <end position="387"/>
    </location>
</feature>
<keyword evidence="9" id="KW-1003">Cell membrane</keyword>
<sequence length="463" mass="51455">MDEKKTFDEAAEEIVSLAGEKHFKTIREKLLVFNSPDIAEILEEVLEEVGITETVIIFRLLPKDISVEVFSYLPSDDQVRIINAITDTEISYIIDELDFDDKIDVLEELPANLVDKILEKTPKNERSLINTFLNYPEDCAGTLMTPDYISLEQSWTVRRALRHIKNVGMDSETVYTCYVKSAGRVLEGIVSLRTLVVSDDDVLISDLMHTDIVSINVYEDQEEVSEKFKKYGFIAIPVVDNEKRLVGIITVDDIFDVIEEEATEDMERMAGVLDDSDTEYLDMSVWQQVKNRFPWLFFLMLSYILTGSIISTSEATLASVPALIIYMPMLMGTGGNSGSQSATLVIRGLSVGDIELKDALRVLWKEFRISFVIGLSLSVLNFVRVMIEQRGDPLQVQIALTVSVAMVAIVVAAKCIGSMLPMAAKKVGIDPALMASPMISSLTDMVSIGTYLLLAGAFLGVIG</sequence>
<dbReference type="InterPro" id="IPR006668">
    <property type="entry name" value="Mg_transptr_MgtE_intracell_dom"/>
</dbReference>
<keyword evidence="9" id="KW-0479">Metal-binding</keyword>
<dbReference type="Gene3D" id="1.25.60.10">
    <property type="entry name" value="MgtE N-terminal domain-like"/>
    <property type="match status" value="1"/>
</dbReference>
<evidence type="ECO:0000256" key="3">
    <source>
        <dbReference type="ARBA" id="ARBA00022448"/>
    </source>
</evidence>
<comment type="subunit">
    <text evidence="9">Homodimer.</text>
</comment>
<comment type="function">
    <text evidence="9">Acts as a magnesium transporter.</text>
</comment>
<evidence type="ECO:0000256" key="2">
    <source>
        <dbReference type="ARBA" id="ARBA00009749"/>
    </source>
</evidence>
<dbReference type="PANTHER" id="PTHR43773:SF1">
    <property type="entry name" value="MAGNESIUM TRANSPORTER MGTE"/>
    <property type="match status" value="1"/>
</dbReference>
<evidence type="ECO:0000259" key="10">
    <source>
        <dbReference type="PROSITE" id="PS51371"/>
    </source>
</evidence>
<comment type="caution">
    <text evidence="11">The sequence shown here is derived from an EMBL/GenBank/DDBJ whole genome shotgun (WGS) entry which is preliminary data.</text>
</comment>
<dbReference type="PROSITE" id="PS51371">
    <property type="entry name" value="CBS"/>
    <property type="match status" value="1"/>
</dbReference>
<evidence type="ECO:0000256" key="8">
    <source>
        <dbReference type="PROSITE-ProRule" id="PRU00703"/>
    </source>
</evidence>
<keyword evidence="8" id="KW-0129">CBS domain</keyword>
<accession>A0ABR9QYL3</accession>
<feature type="transmembrane region" description="Helical" evidence="9">
    <location>
        <begin position="399"/>
        <end position="420"/>
    </location>
</feature>
<keyword evidence="4 9" id="KW-0812">Transmembrane</keyword>
<evidence type="ECO:0000313" key="11">
    <source>
        <dbReference type="EMBL" id="MBE5035941.1"/>
    </source>
</evidence>
<dbReference type="CDD" id="cd04606">
    <property type="entry name" value="CBS_pair_Mg_transporter"/>
    <property type="match status" value="1"/>
</dbReference>
<evidence type="ECO:0000256" key="1">
    <source>
        <dbReference type="ARBA" id="ARBA00004141"/>
    </source>
</evidence>
<dbReference type="PANTHER" id="PTHR43773">
    <property type="entry name" value="MAGNESIUM TRANSPORTER MGTE"/>
    <property type="match status" value="1"/>
</dbReference>
<dbReference type="Pfam" id="PF00571">
    <property type="entry name" value="CBS"/>
    <property type="match status" value="1"/>
</dbReference>
<dbReference type="InterPro" id="IPR006667">
    <property type="entry name" value="SLC41_membr_dom"/>
</dbReference>
<organism evidence="11 12">
    <name type="scientific">Gallibacter intestinalis</name>
    <dbReference type="NCBI Taxonomy" id="2779356"/>
    <lineage>
        <taxon>Bacteria</taxon>
        <taxon>Bacillati</taxon>
        <taxon>Bacillota</taxon>
        <taxon>Clostridia</taxon>
        <taxon>Eubacteriales</taxon>
        <taxon>Eubacteriaceae</taxon>
        <taxon>Gallibacter</taxon>
    </lineage>
</organism>
<dbReference type="InterPro" id="IPR036739">
    <property type="entry name" value="SLC41_membr_dom_sf"/>
</dbReference>
<dbReference type="SUPFAM" id="SSF54631">
    <property type="entry name" value="CBS-domain pair"/>
    <property type="match status" value="1"/>
</dbReference>
<dbReference type="NCBIfam" id="TIGR00400">
    <property type="entry name" value="mgtE"/>
    <property type="match status" value="1"/>
</dbReference>
<dbReference type="SUPFAM" id="SSF158791">
    <property type="entry name" value="MgtE N-terminal domain-like"/>
    <property type="match status" value="1"/>
</dbReference>
<evidence type="ECO:0000256" key="4">
    <source>
        <dbReference type="ARBA" id="ARBA00022692"/>
    </source>
</evidence>
<dbReference type="SMART" id="SM00924">
    <property type="entry name" value="MgtE_N"/>
    <property type="match status" value="1"/>
</dbReference>
<evidence type="ECO:0000256" key="7">
    <source>
        <dbReference type="ARBA" id="ARBA00023136"/>
    </source>
</evidence>
<dbReference type="InterPro" id="IPR046342">
    <property type="entry name" value="CBS_dom_sf"/>
</dbReference>
<keyword evidence="3 9" id="KW-0813">Transport</keyword>
<keyword evidence="6 9" id="KW-1133">Transmembrane helix</keyword>
<dbReference type="SUPFAM" id="SSF161093">
    <property type="entry name" value="MgtE membrane domain-like"/>
    <property type="match status" value="1"/>
</dbReference>
<keyword evidence="5 9" id="KW-0460">Magnesium</keyword>